<comment type="caution">
    <text evidence="1">The sequence shown here is derived from an EMBL/GenBank/DDBJ whole genome shotgun (WGS) entry which is preliminary data.</text>
</comment>
<dbReference type="Proteomes" id="UP000290545">
    <property type="component" value="Unassembled WGS sequence"/>
</dbReference>
<evidence type="ECO:0000313" key="1">
    <source>
        <dbReference type="EMBL" id="RXK86145.1"/>
    </source>
</evidence>
<dbReference type="EMBL" id="SDHZ01000001">
    <property type="protein sequence ID" value="RXK86145.1"/>
    <property type="molecule type" value="Genomic_DNA"/>
</dbReference>
<protein>
    <recommendedName>
        <fullName evidence="3">DUF928 domain-containing protein</fullName>
    </recommendedName>
</protein>
<organism evidence="1 2">
    <name type="scientific">Filimonas effusa</name>
    <dbReference type="NCBI Taxonomy" id="2508721"/>
    <lineage>
        <taxon>Bacteria</taxon>
        <taxon>Pseudomonadati</taxon>
        <taxon>Bacteroidota</taxon>
        <taxon>Chitinophagia</taxon>
        <taxon>Chitinophagales</taxon>
        <taxon>Chitinophagaceae</taxon>
        <taxon>Filimonas</taxon>
    </lineage>
</organism>
<dbReference type="AlphaFoldDB" id="A0A4Q1DBI8"/>
<accession>A0A4Q1DBI8</accession>
<name>A0A4Q1DBI8_9BACT</name>
<dbReference type="InterPro" id="IPR013783">
    <property type="entry name" value="Ig-like_fold"/>
</dbReference>
<evidence type="ECO:0008006" key="3">
    <source>
        <dbReference type="Google" id="ProtNLM"/>
    </source>
</evidence>
<dbReference type="Gene3D" id="2.60.40.10">
    <property type="entry name" value="Immunoglobulins"/>
    <property type="match status" value="1"/>
</dbReference>
<sequence>MTIKSSVLFLLLLYVIKGYGQLTLTLQVPSAGVVQKTQLWNFLLVNGGAGDASVQVTITLMNAADNTPVMTAVGKNMMVPHGAMQVKPADVSPVQYRYHSPAFNADLRPEGFLPVGTYIACYSVSSWQKAAGETLLEDCITLEVQPLSPPVLHLPGNNDTIGYGSPRFSWLPPAPLQLFGDLSYDLLIAKLEEGQSPEAAIRQNRLVYNAGRLKNNFISYPASNALLDTGQTYAWCVVARNNGQLITQSEVWTFNIAAPGIPGKPQRQAASFVTLTRNIHMADAVCEKEILVAYGNEIADSAVSFVITSLGDAREQVRVTGALSLSPGHNFTSLPAVITRQLLYDERYLLEVINSRNEHWYSKFRFVDTPRQ</sequence>
<evidence type="ECO:0000313" key="2">
    <source>
        <dbReference type="Proteomes" id="UP000290545"/>
    </source>
</evidence>
<reference evidence="1 2" key="1">
    <citation type="submission" date="2019-01" db="EMBL/GenBank/DDBJ databases">
        <title>Filimonas sp. strain TTM-71.</title>
        <authorList>
            <person name="Chen W.-M."/>
        </authorList>
    </citation>
    <scope>NUCLEOTIDE SEQUENCE [LARGE SCALE GENOMIC DNA]</scope>
    <source>
        <strain evidence="1 2">TTM-71</strain>
    </source>
</reference>
<keyword evidence="2" id="KW-1185">Reference proteome</keyword>
<dbReference type="OrthoDB" id="633506at2"/>
<dbReference type="RefSeq" id="WP_129001895.1">
    <property type="nucleotide sequence ID" value="NZ_SDHZ01000001.1"/>
</dbReference>
<gene>
    <name evidence="1" type="ORF">ESB13_04865</name>
</gene>
<proteinExistence type="predicted"/>